<dbReference type="PRINTS" id="PR00420">
    <property type="entry name" value="RNGMNOXGNASE"/>
</dbReference>
<accession>A0A927AZD7</accession>
<keyword evidence="1" id="KW-0560">Oxidoreductase</keyword>
<dbReference type="Gene3D" id="3.50.50.60">
    <property type="entry name" value="FAD/NAD(P)-binding domain"/>
    <property type="match status" value="1"/>
</dbReference>
<dbReference type="Pfam" id="PF01494">
    <property type="entry name" value="FAD_binding_3"/>
    <property type="match status" value="1"/>
</dbReference>
<dbReference type="GO" id="GO:0004497">
    <property type="term" value="F:monooxygenase activity"/>
    <property type="evidence" value="ECO:0007669"/>
    <property type="project" value="UniProtKB-KW"/>
</dbReference>
<proteinExistence type="predicted"/>
<name>A0A927AZD7_9BACT</name>
<dbReference type="InterPro" id="IPR036188">
    <property type="entry name" value="FAD/NAD-bd_sf"/>
</dbReference>
<dbReference type="InterPro" id="IPR002938">
    <property type="entry name" value="FAD-bd"/>
</dbReference>
<organism evidence="4 5">
    <name type="scientific">Spirosoma validum</name>
    <dbReference type="NCBI Taxonomy" id="2771355"/>
    <lineage>
        <taxon>Bacteria</taxon>
        <taxon>Pseudomonadati</taxon>
        <taxon>Bacteroidota</taxon>
        <taxon>Cytophagia</taxon>
        <taxon>Cytophagales</taxon>
        <taxon>Cytophagaceae</taxon>
        <taxon>Spirosoma</taxon>
    </lineage>
</organism>
<reference evidence="4" key="1">
    <citation type="submission" date="2020-09" db="EMBL/GenBank/DDBJ databases">
        <authorList>
            <person name="Kim M.K."/>
        </authorList>
    </citation>
    <scope>NUCLEOTIDE SEQUENCE</scope>
    <source>
        <strain evidence="4">BT704</strain>
    </source>
</reference>
<dbReference type="NCBIfam" id="NF005243">
    <property type="entry name" value="PRK06753.1"/>
    <property type="match status" value="1"/>
</dbReference>
<dbReference type="GO" id="GO:0071949">
    <property type="term" value="F:FAD binding"/>
    <property type="evidence" value="ECO:0007669"/>
    <property type="project" value="InterPro"/>
</dbReference>
<evidence type="ECO:0000256" key="2">
    <source>
        <dbReference type="ARBA" id="ARBA00023033"/>
    </source>
</evidence>
<dbReference type="PANTHER" id="PTHR13789:SF309">
    <property type="entry name" value="PUTATIVE (AFU_ORTHOLOGUE AFUA_6G14510)-RELATED"/>
    <property type="match status" value="1"/>
</dbReference>
<keyword evidence="2 4" id="KW-0503">Monooxygenase</keyword>
<evidence type="ECO:0000313" key="5">
    <source>
        <dbReference type="Proteomes" id="UP000653797"/>
    </source>
</evidence>
<sequence length="382" mass="42069">MDTEKEFTIIGAGIAGLTTAIALRQLGLRVTLFEAAPIIKPLGAGLALAANAVKAFQKLGIADSILPAGRLLDAFVIKDQQGRTLTRTDSRAISRTYGIDNFSIHRAALHRELLKQAEGIPLMTGKRAIQVDQNTQGVLLTFDDGTTRQTDYLIVSDGIHSLIRQQLLPGSTPRYAGYTCWRAVIDSTGLNLSEATETWGTNGRLGLVPLANNQLYWFACLNAPANDVRMRQFTTNDLLNVFGTYHAPIPEVLARTNDTDVLWNDIFDLKPLPRYAFDNVVLLGDAAHATTPNMGQGACQAIEDAVVLADELKKGGSVPDTFKRFEQRRLARTHYIITNSRRIGQMAQVKSPLLAWLRNGLFRLLPPSINEQQLTKLYAVDF</sequence>
<evidence type="ECO:0000313" key="4">
    <source>
        <dbReference type="EMBL" id="MBD2752538.1"/>
    </source>
</evidence>
<protein>
    <submittedName>
        <fullName evidence="4">FAD-dependent monooxygenase</fullName>
    </submittedName>
</protein>
<dbReference type="PANTHER" id="PTHR13789">
    <property type="entry name" value="MONOOXYGENASE"/>
    <property type="match status" value="1"/>
</dbReference>
<feature type="domain" description="FAD-binding" evidence="3">
    <location>
        <begin position="8"/>
        <end position="336"/>
    </location>
</feature>
<dbReference type="EMBL" id="JACXAA010000002">
    <property type="protein sequence ID" value="MBD2752538.1"/>
    <property type="molecule type" value="Genomic_DNA"/>
</dbReference>
<dbReference type="AlphaFoldDB" id="A0A927AZD7"/>
<evidence type="ECO:0000256" key="1">
    <source>
        <dbReference type="ARBA" id="ARBA00023002"/>
    </source>
</evidence>
<comment type="caution">
    <text evidence="4">The sequence shown here is derived from an EMBL/GenBank/DDBJ whole genome shotgun (WGS) entry which is preliminary data.</text>
</comment>
<dbReference type="Proteomes" id="UP000653797">
    <property type="component" value="Unassembled WGS sequence"/>
</dbReference>
<dbReference type="RefSeq" id="WP_191038173.1">
    <property type="nucleotide sequence ID" value="NZ_JACXAA010000002.1"/>
</dbReference>
<gene>
    <name evidence="4" type="ORF">IC230_06545</name>
</gene>
<evidence type="ECO:0000259" key="3">
    <source>
        <dbReference type="Pfam" id="PF01494"/>
    </source>
</evidence>
<dbReference type="SUPFAM" id="SSF51905">
    <property type="entry name" value="FAD/NAD(P)-binding domain"/>
    <property type="match status" value="1"/>
</dbReference>
<dbReference type="InterPro" id="IPR050493">
    <property type="entry name" value="FAD-dep_Monooxygenase_BioMet"/>
</dbReference>
<keyword evidence="5" id="KW-1185">Reference proteome</keyword>